<dbReference type="Proteomes" id="UP000175968">
    <property type="component" value="Chromosome"/>
</dbReference>
<proteinExistence type="predicted"/>
<dbReference type="AlphaFoldDB" id="A0AAC9N6E4"/>
<name>A0AAC9N6E4_9FLAO</name>
<organism evidence="1 2">
    <name type="scientific">Flavobacterium gilvum</name>
    <dbReference type="NCBI Taxonomy" id="1492737"/>
    <lineage>
        <taxon>Bacteria</taxon>
        <taxon>Pseudomonadati</taxon>
        <taxon>Bacteroidota</taxon>
        <taxon>Flavobacteriia</taxon>
        <taxon>Flavobacteriales</taxon>
        <taxon>Flavobacteriaceae</taxon>
        <taxon>Flavobacterium</taxon>
    </lineage>
</organism>
<protein>
    <submittedName>
        <fullName evidence="1">Uncharacterized protein</fullName>
    </submittedName>
</protein>
<accession>A0AAC9N6E4</accession>
<dbReference type="KEGG" id="fgl:EM308_17470"/>
<keyword evidence="2" id="KW-1185">Reference proteome</keyword>
<reference evidence="1 2" key="1">
    <citation type="submission" date="2016-10" db="EMBL/GenBank/DDBJ databases">
        <title>Flavobacterium gilvum sp. nov., isolated from stream water.</title>
        <authorList>
            <person name="Shin S.-K."/>
            <person name="Cho Y.-J."/>
            <person name="Yi H."/>
        </authorList>
    </citation>
    <scope>NUCLEOTIDE SEQUENCE [LARGE SCALE GENOMIC DNA]</scope>
    <source>
        <strain evidence="1 2">EM1308</strain>
    </source>
</reference>
<sequence length="172" mass="19106">MLCSFSCSSDLNYDQVNKFNAKPVVVANLAYFHADAPDFVVNGNEVPLPPYTGPVGFFDNSFVNQNLIKAELNFRVKNTINRSFTIYITLKENDGTVVENIPISVEASVDGSEKLGYSDPSPFVFPESQIDLLKRTTQMTFEVNMDPGTPLTENSRGRIELSSSITAYFDVK</sequence>
<dbReference type="EMBL" id="CP017479">
    <property type="protein sequence ID" value="AOW11126.1"/>
    <property type="molecule type" value="Genomic_DNA"/>
</dbReference>
<gene>
    <name evidence="1" type="ORF">EM308_17470</name>
</gene>
<evidence type="ECO:0000313" key="1">
    <source>
        <dbReference type="EMBL" id="AOW11126.1"/>
    </source>
</evidence>
<evidence type="ECO:0000313" key="2">
    <source>
        <dbReference type="Proteomes" id="UP000175968"/>
    </source>
</evidence>